<dbReference type="EMBL" id="JAAXOQ010000036">
    <property type="protein sequence ID" value="NKY20582.1"/>
    <property type="molecule type" value="Genomic_DNA"/>
</dbReference>
<dbReference type="RefSeq" id="WP_168547514.1">
    <property type="nucleotide sequence ID" value="NZ_BAAAKS010000029.1"/>
</dbReference>
<evidence type="ECO:0000313" key="5">
    <source>
        <dbReference type="Proteomes" id="UP000582646"/>
    </source>
</evidence>
<dbReference type="InterPro" id="IPR002372">
    <property type="entry name" value="PQQ_rpt_dom"/>
</dbReference>
<evidence type="ECO:0000313" key="4">
    <source>
        <dbReference type="EMBL" id="NKY20582.1"/>
    </source>
</evidence>
<feature type="transmembrane region" description="Helical" evidence="2">
    <location>
        <begin position="35"/>
        <end position="59"/>
    </location>
</feature>
<protein>
    <submittedName>
        <fullName evidence="4">PQQ-binding-like beta-propeller repeat protein</fullName>
    </submittedName>
</protein>
<keyword evidence="2" id="KW-0472">Membrane</keyword>
<dbReference type="SUPFAM" id="SSF50998">
    <property type="entry name" value="Quinoprotein alcohol dehydrogenase-like"/>
    <property type="match status" value="1"/>
</dbReference>
<dbReference type="InterPro" id="IPR011047">
    <property type="entry name" value="Quinoprotein_ADH-like_sf"/>
</dbReference>
<feature type="region of interest" description="Disordered" evidence="1">
    <location>
        <begin position="1"/>
        <end position="26"/>
    </location>
</feature>
<name>A0A846X8Q7_9ACTN</name>
<organism evidence="4 5">
    <name type="scientific">Tsukamurella spumae</name>
    <dbReference type="NCBI Taxonomy" id="44753"/>
    <lineage>
        <taxon>Bacteria</taxon>
        <taxon>Bacillati</taxon>
        <taxon>Actinomycetota</taxon>
        <taxon>Actinomycetes</taxon>
        <taxon>Mycobacteriales</taxon>
        <taxon>Tsukamurellaceae</taxon>
        <taxon>Tsukamurella</taxon>
    </lineage>
</organism>
<proteinExistence type="predicted"/>
<keyword evidence="5" id="KW-1185">Reference proteome</keyword>
<feature type="domain" description="Pyrrolo-quinoline quinone repeat" evidence="3">
    <location>
        <begin position="328"/>
        <end position="458"/>
    </location>
</feature>
<dbReference type="Proteomes" id="UP000582646">
    <property type="component" value="Unassembled WGS sequence"/>
</dbReference>
<evidence type="ECO:0000259" key="3">
    <source>
        <dbReference type="Pfam" id="PF13360"/>
    </source>
</evidence>
<evidence type="ECO:0000256" key="2">
    <source>
        <dbReference type="SAM" id="Phobius"/>
    </source>
</evidence>
<reference evidence="4 5" key="1">
    <citation type="submission" date="2020-04" db="EMBL/GenBank/DDBJ databases">
        <title>MicrobeNet Type strains.</title>
        <authorList>
            <person name="Nicholson A.C."/>
        </authorList>
    </citation>
    <scope>NUCLEOTIDE SEQUENCE [LARGE SCALE GENOMIC DNA]</scope>
    <source>
        <strain evidence="4 5">DSM 44113</strain>
    </source>
</reference>
<keyword evidence="2" id="KW-1133">Transmembrane helix</keyword>
<evidence type="ECO:0000256" key="1">
    <source>
        <dbReference type="SAM" id="MobiDB-lite"/>
    </source>
</evidence>
<dbReference type="InterPro" id="IPR015943">
    <property type="entry name" value="WD40/YVTN_repeat-like_dom_sf"/>
</dbReference>
<feature type="region of interest" description="Disordered" evidence="1">
    <location>
        <begin position="610"/>
        <end position="632"/>
    </location>
</feature>
<comment type="caution">
    <text evidence="4">The sequence shown here is derived from an EMBL/GenBank/DDBJ whole genome shotgun (WGS) entry which is preliminary data.</text>
</comment>
<dbReference type="AlphaFoldDB" id="A0A846X8Q7"/>
<gene>
    <name evidence="4" type="ORF">HF999_19690</name>
</gene>
<dbReference type="Gene3D" id="2.130.10.10">
    <property type="entry name" value="YVTN repeat-like/Quinoprotein amine dehydrogenase"/>
    <property type="match status" value="1"/>
</dbReference>
<keyword evidence="2" id="KW-0812">Transmembrane</keyword>
<dbReference type="Pfam" id="PF13360">
    <property type="entry name" value="PQQ_2"/>
    <property type="match status" value="1"/>
</dbReference>
<accession>A0A846X8Q7</accession>
<sequence length="763" mass="79766">MTSPGGQPFPYGPRPTPQYGYGQVPPPPAPARRSALAWILAGVSVVCVVILVAGGIWWFTSRKADDASAPVPGQLTKEFPTAPSVAWTVRPSDVGGSKFFSTNVTNAQYNSAGAATDGRFVLTGVDRNRLSSVVAIDADGRTSFPQKNLACADQVVGGRTVCRVAQSDDPTMYMLDLASGQTSSGISVSDNNFGLVAYNGDAAFRTSSSTITRFSDRRIEWSRPVSMDESPGGDFHQALATRDLVIFYYGGASYVASAHDGKLLHSALDRPTIAPDGSVITRASHDRGTVVIRPDGSVRTAPSGVIGVPALAARGYESVLFIGGQYFDAAGNAAWKAGDATVNNTSATPVPMVSPRITVVGTDTGFAGFDTTTGEMRWTNDSVPTGVGSWNQSSTLSDGRYLIFPSARDIVALDTTTGKTAWRIPSPLGSDERIGALLAVGDAFVIVGTDRIVGYKATGGAAGAPGAKSGTAGKNSSDDSYYTRCGSKPVFTPQKFRTESGGLVVTMKITATCPGGDALISSGTSVTISDSTGLIATGTFDFAANPVGVPKPGNGSEEKKSGTTVDLLFKQGQFFRTPDTLPPPGGGNGSSGTGGLGGHSYLVDCVQPDGSGKAKVPAPSDSPIAASGPGPQTGLNPMSGLSALRIQADSDKAFILGSLNNRWVAQLSSKRVGLVADGRTWDEKAILDEFLALRLRFADVRLLYSDEWPVFNYQGWWVSVAAATFPGPDEANQWCRSNGFDRDHCFAKLVSSTASPEGSTRYW</sequence>